<sequence length="46" mass="4910">MSEKTIAAKLPTKPNTSYWTATDEQPALRFRANKPGGVPFTSGATA</sequence>
<name>A0A8J3LP05_9ACTN</name>
<dbReference type="AlphaFoldDB" id="A0A8J3LP05"/>
<dbReference type="RefSeq" id="WP_166384503.1">
    <property type="nucleotide sequence ID" value="NZ_BAAATT010000025.1"/>
</dbReference>
<protein>
    <submittedName>
        <fullName evidence="1">Uncharacterized protein</fullName>
    </submittedName>
</protein>
<comment type="caution">
    <text evidence="1">The sequence shown here is derived from an EMBL/GenBank/DDBJ whole genome shotgun (WGS) entry which is preliminary data.</text>
</comment>
<dbReference type="Proteomes" id="UP000660339">
    <property type="component" value="Unassembled WGS sequence"/>
</dbReference>
<keyword evidence="2" id="KW-1185">Reference proteome</keyword>
<evidence type="ECO:0000313" key="2">
    <source>
        <dbReference type="Proteomes" id="UP000660339"/>
    </source>
</evidence>
<dbReference type="EMBL" id="BONJ01000047">
    <property type="protein sequence ID" value="GIG19059.1"/>
    <property type="molecule type" value="Genomic_DNA"/>
</dbReference>
<proteinExistence type="predicted"/>
<evidence type="ECO:0000313" key="1">
    <source>
        <dbReference type="EMBL" id="GIG19059.1"/>
    </source>
</evidence>
<accession>A0A8J3LP05</accession>
<gene>
    <name evidence="1" type="ORF">Cme02nite_73910</name>
</gene>
<reference evidence="1" key="1">
    <citation type="submission" date="2021-01" db="EMBL/GenBank/DDBJ databases">
        <title>Whole genome shotgun sequence of Catellatospora methionotrophica NBRC 14553.</title>
        <authorList>
            <person name="Komaki H."/>
            <person name="Tamura T."/>
        </authorList>
    </citation>
    <scope>NUCLEOTIDE SEQUENCE</scope>
    <source>
        <strain evidence="1">NBRC 14553</strain>
    </source>
</reference>
<organism evidence="1 2">
    <name type="scientific">Catellatospora methionotrophica</name>
    <dbReference type="NCBI Taxonomy" id="121620"/>
    <lineage>
        <taxon>Bacteria</taxon>
        <taxon>Bacillati</taxon>
        <taxon>Actinomycetota</taxon>
        <taxon>Actinomycetes</taxon>
        <taxon>Micromonosporales</taxon>
        <taxon>Micromonosporaceae</taxon>
        <taxon>Catellatospora</taxon>
    </lineage>
</organism>